<dbReference type="OrthoDB" id="9795923at2"/>
<keyword evidence="1" id="KW-0238">DNA-binding</keyword>
<dbReference type="PANTHER" id="PTHR33221">
    <property type="entry name" value="WINGED HELIX-TURN-HELIX TRANSCRIPTIONAL REGULATOR, RRF2 FAMILY"/>
    <property type="match status" value="1"/>
</dbReference>
<dbReference type="Pfam" id="PF02082">
    <property type="entry name" value="Rrf2"/>
    <property type="match status" value="1"/>
</dbReference>
<evidence type="ECO:0000256" key="1">
    <source>
        <dbReference type="ARBA" id="ARBA00023125"/>
    </source>
</evidence>
<reference evidence="3" key="1">
    <citation type="submission" date="2016-10" db="EMBL/GenBank/DDBJ databases">
        <authorList>
            <person name="Varghese N."/>
            <person name="Submissions S."/>
        </authorList>
    </citation>
    <scope>NUCLEOTIDE SEQUENCE [LARGE SCALE GENOMIC DNA]</scope>
    <source>
        <strain evidence="3">CGMCC 1.10789</strain>
    </source>
</reference>
<keyword evidence="3" id="KW-1185">Reference proteome</keyword>
<sequence length="163" mass="17631">MRLTTRTNLAMRALMFCAVNDGQLVRKADIARVCNVSENHLALVIHLLGQTGFLQTVRGRKGGMRLARPAREIRVGEVFRALEADVPFVECFDGGVGACPLRGACRLSAALEAAVEAFYTALDRVTLADLACDNAALEAVLRLRPERPDRAARAGLPCAREAV</sequence>
<dbReference type="Proteomes" id="UP000199328">
    <property type="component" value="Unassembled WGS sequence"/>
</dbReference>
<evidence type="ECO:0000313" key="2">
    <source>
        <dbReference type="EMBL" id="SDL02241.1"/>
    </source>
</evidence>
<name>A0A1G9GNH6_9RHOB</name>
<dbReference type="AlphaFoldDB" id="A0A1G9GNH6"/>
<dbReference type="GO" id="GO:0003700">
    <property type="term" value="F:DNA-binding transcription factor activity"/>
    <property type="evidence" value="ECO:0007669"/>
    <property type="project" value="TreeGrafter"/>
</dbReference>
<dbReference type="InterPro" id="IPR000944">
    <property type="entry name" value="Tscrpt_reg_Rrf2"/>
</dbReference>
<dbReference type="RefSeq" id="WP_092501162.1">
    <property type="nucleotide sequence ID" value="NZ_FNFV01000008.1"/>
</dbReference>
<accession>A0A1G9GNH6</accession>
<protein>
    <submittedName>
        <fullName evidence="2">Transcriptional regulator, BadM/Rrf2 family</fullName>
    </submittedName>
</protein>
<dbReference type="GO" id="GO:0005829">
    <property type="term" value="C:cytosol"/>
    <property type="evidence" value="ECO:0007669"/>
    <property type="project" value="TreeGrafter"/>
</dbReference>
<dbReference type="PROSITE" id="PS51197">
    <property type="entry name" value="HTH_RRF2_2"/>
    <property type="match status" value="1"/>
</dbReference>
<dbReference type="NCBIfam" id="TIGR00738">
    <property type="entry name" value="rrf2_super"/>
    <property type="match status" value="1"/>
</dbReference>
<dbReference type="STRING" id="990712.SAMN05216257_10835"/>
<dbReference type="Gene3D" id="1.10.10.10">
    <property type="entry name" value="Winged helix-like DNA-binding domain superfamily/Winged helix DNA-binding domain"/>
    <property type="match status" value="1"/>
</dbReference>
<dbReference type="PANTHER" id="PTHR33221:SF4">
    <property type="entry name" value="HTH-TYPE TRANSCRIPTIONAL REPRESSOR NSRR"/>
    <property type="match status" value="1"/>
</dbReference>
<evidence type="ECO:0000313" key="3">
    <source>
        <dbReference type="Proteomes" id="UP000199328"/>
    </source>
</evidence>
<dbReference type="SUPFAM" id="SSF46785">
    <property type="entry name" value="Winged helix' DNA-binding domain"/>
    <property type="match status" value="1"/>
</dbReference>
<dbReference type="InterPro" id="IPR036390">
    <property type="entry name" value="WH_DNA-bd_sf"/>
</dbReference>
<organism evidence="2 3">
    <name type="scientific">Meinhardsimonia xiamenensis</name>
    <dbReference type="NCBI Taxonomy" id="990712"/>
    <lineage>
        <taxon>Bacteria</taxon>
        <taxon>Pseudomonadati</taxon>
        <taxon>Pseudomonadota</taxon>
        <taxon>Alphaproteobacteria</taxon>
        <taxon>Rhodobacterales</taxon>
        <taxon>Paracoccaceae</taxon>
        <taxon>Meinhardsimonia</taxon>
    </lineage>
</organism>
<proteinExistence type="predicted"/>
<dbReference type="InterPro" id="IPR036388">
    <property type="entry name" value="WH-like_DNA-bd_sf"/>
</dbReference>
<gene>
    <name evidence="2" type="ORF">SAMN05216257_10835</name>
</gene>
<dbReference type="EMBL" id="FNFV01000008">
    <property type="protein sequence ID" value="SDL02241.1"/>
    <property type="molecule type" value="Genomic_DNA"/>
</dbReference>
<dbReference type="GO" id="GO:0003677">
    <property type="term" value="F:DNA binding"/>
    <property type="evidence" value="ECO:0007669"/>
    <property type="project" value="UniProtKB-KW"/>
</dbReference>